<gene>
    <name evidence="1" type="ORF">UT75_C0004G0038</name>
</gene>
<proteinExistence type="predicted"/>
<reference evidence="1 2" key="1">
    <citation type="journal article" date="2015" name="Nature">
        <title>rRNA introns, odd ribosomes, and small enigmatic genomes across a large radiation of phyla.</title>
        <authorList>
            <person name="Brown C.T."/>
            <person name="Hug L.A."/>
            <person name="Thomas B.C."/>
            <person name="Sharon I."/>
            <person name="Castelle C.J."/>
            <person name="Singh A."/>
            <person name="Wilkins M.J."/>
            <person name="Williams K.H."/>
            <person name="Banfield J.F."/>
        </authorList>
    </citation>
    <scope>NUCLEOTIDE SEQUENCE [LARGE SCALE GENOMIC DNA]</scope>
</reference>
<accession>A0A0G0TSJ0</accession>
<evidence type="ECO:0000313" key="1">
    <source>
        <dbReference type="EMBL" id="KKR40827.1"/>
    </source>
</evidence>
<sequence>MKVKAIIPFAEFATIYAALPRSENCATVRCAFSKTTCHVREAREACREWWKRTNDGAPGFSNYEATFQNAIDAENAIYWCFRTGDMEPAQKAYDLLTDELRARFSGQLRMSGS</sequence>
<name>A0A0G0TSJ0_9BACT</name>
<dbReference type="AlphaFoldDB" id="A0A0G0TSJ0"/>
<organism evidence="1 2">
    <name type="scientific">Candidatus Yanofskybacteria bacterium GW2011_GWE2_40_11</name>
    <dbReference type="NCBI Taxonomy" id="1619033"/>
    <lineage>
        <taxon>Bacteria</taxon>
        <taxon>Candidatus Yanofskyibacteriota</taxon>
    </lineage>
</organism>
<dbReference type="Proteomes" id="UP000034072">
    <property type="component" value="Unassembled WGS sequence"/>
</dbReference>
<protein>
    <submittedName>
        <fullName evidence="1">Uncharacterized protein</fullName>
    </submittedName>
</protein>
<evidence type="ECO:0000313" key="2">
    <source>
        <dbReference type="Proteomes" id="UP000034072"/>
    </source>
</evidence>
<dbReference type="EMBL" id="LBXZ01000004">
    <property type="protein sequence ID" value="KKR40827.1"/>
    <property type="molecule type" value="Genomic_DNA"/>
</dbReference>
<comment type="caution">
    <text evidence="1">The sequence shown here is derived from an EMBL/GenBank/DDBJ whole genome shotgun (WGS) entry which is preliminary data.</text>
</comment>